<comment type="caution">
    <text evidence="1">The sequence shown here is derived from an EMBL/GenBank/DDBJ whole genome shotgun (WGS) entry which is preliminary data.</text>
</comment>
<protein>
    <submittedName>
        <fullName evidence="1">Uncharacterized protein</fullName>
    </submittedName>
</protein>
<evidence type="ECO:0000313" key="1">
    <source>
        <dbReference type="EMBL" id="KKS98838.1"/>
    </source>
</evidence>
<dbReference type="Proteomes" id="UP000034090">
    <property type="component" value="Unassembled WGS sequence"/>
</dbReference>
<accession>A0A0G1GJ90</accession>
<proteinExistence type="predicted"/>
<dbReference type="STRING" id="1618578.UV74_C0002G0059"/>
<organism evidence="1 2">
    <name type="scientific">Candidatus Woesebacteria bacterium GW2011_GWB1_43_14</name>
    <dbReference type="NCBI Taxonomy" id="1618578"/>
    <lineage>
        <taxon>Bacteria</taxon>
        <taxon>Candidatus Woeseibacteriota</taxon>
    </lineage>
</organism>
<reference evidence="1 2" key="1">
    <citation type="journal article" date="2015" name="Nature">
        <title>rRNA introns, odd ribosomes, and small enigmatic genomes across a large radiation of phyla.</title>
        <authorList>
            <person name="Brown C.T."/>
            <person name="Hug L.A."/>
            <person name="Thomas B.C."/>
            <person name="Sharon I."/>
            <person name="Castelle C.J."/>
            <person name="Singh A."/>
            <person name="Wilkins M.J."/>
            <person name="Williams K.H."/>
            <person name="Banfield J.F."/>
        </authorList>
    </citation>
    <scope>NUCLEOTIDE SEQUENCE [LARGE SCALE GENOMIC DNA]</scope>
</reference>
<evidence type="ECO:0000313" key="2">
    <source>
        <dbReference type="Proteomes" id="UP000034090"/>
    </source>
</evidence>
<gene>
    <name evidence="1" type="ORF">UV74_C0002G0059</name>
</gene>
<dbReference type="AlphaFoldDB" id="A0A0G1GJ90"/>
<dbReference type="EMBL" id="LCFQ01000002">
    <property type="protein sequence ID" value="KKS98838.1"/>
    <property type="molecule type" value="Genomic_DNA"/>
</dbReference>
<sequence>MAVGLRVDVAFFNGRQEAVKAIQEDSTIGVAVYPWKIFETVCHILICRNYVDADRINAGLLTQRGLDVHFGSSVFQSQVFRGDKPTLKAELAAALGANIIE</sequence>
<name>A0A0G1GJ90_9BACT</name>